<dbReference type="EMBL" id="SJPV01000001">
    <property type="protein sequence ID" value="TWU42090.1"/>
    <property type="molecule type" value="Genomic_DNA"/>
</dbReference>
<evidence type="ECO:0000313" key="1">
    <source>
        <dbReference type="EMBL" id="TWU42090.1"/>
    </source>
</evidence>
<evidence type="ECO:0000313" key="2">
    <source>
        <dbReference type="Proteomes" id="UP000319143"/>
    </source>
</evidence>
<sequence>MAQQNERDPIDDQSPLCRQTRIVMLTSPKKVCAEGVTAGVTPYTASGEVGRSSDYVMHVIDSAFSFPNPPQGREPEQWHERVNRWLAAVARNRFHDS</sequence>
<name>A0A5C6DZQ0_9BACT</name>
<dbReference type="Proteomes" id="UP000319143">
    <property type="component" value="Unassembled WGS sequence"/>
</dbReference>
<keyword evidence="2" id="KW-1185">Reference proteome</keyword>
<protein>
    <submittedName>
        <fullName evidence="1">Uncharacterized protein</fullName>
    </submittedName>
</protein>
<gene>
    <name evidence="1" type="ORF">Poly41_03860</name>
</gene>
<reference evidence="1 2" key="1">
    <citation type="submission" date="2019-02" db="EMBL/GenBank/DDBJ databases">
        <title>Deep-cultivation of Planctomycetes and their phenomic and genomic characterization uncovers novel biology.</title>
        <authorList>
            <person name="Wiegand S."/>
            <person name="Jogler M."/>
            <person name="Boedeker C."/>
            <person name="Pinto D."/>
            <person name="Vollmers J."/>
            <person name="Rivas-Marin E."/>
            <person name="Kohn T."/>
            <person name="Peeters S.H."/>
            <person name="Heuer A."/>
            <person name="Rast P."/>
            <person name="Oberbeckmann S."/>
            <person name="Bunk B."/>
            <person name="Jeske O."/>
            <person name="Meyerdierks A."/>
            <person name="Storesund J.E."/>
            <person name="Kallscheuer N."/>
            <person name="Luecker S."/>
            <person name="Lage O.M."/>
            <person name="Pohl T."/>
            <person name="Merkel B.J."/>
            <person name="Hornburger P."/>
            <person name="Mueller R.-W."/>
            <person name="Bruemmer F."/>
            <person name="Labrenz M."/>
            <person name="Spormann A.M."/>
            <person name="Op Den Camp H."/>
            <person name="Overmann J."/>
            <person name="Amann R."/>
            <person name="Jetten M.S.M."/>
            <person name="Mascher T."/>
            <person name="Medema M.H."/>
            <person name="Devos D.P."/>
            <person name="Kaster A.-K."/>
            <person name="Ovreas L."/>
            <person name="Rohde M."/>
            <person name="Galperin M.Y."/>
            <person name="Jogler C."/>
        </authorList>
    </citation>
    <scope>NUCLEOTIDE SEQUENCE [LARGE SCALE GENOMIC DNA]</scope>
    <source>
        <strain evidence="1 2">Poly41</strain>
    </source>
</reference>
<organism evidence="1 2">
    <name type="scientific">Novipirellula artificiosorum</name>
    <dbReference type="NCBI Taxonomy" id="2528016"/>
    <lineage>
        <taxon>Bacteria</taxon>
        <taxon>Pseudomonadati</taxon>
        <taxon>Planctomycetota</taxon>
        <taxon>Planctomycetia</taxon>
        <taxon>Pirellulales</taxon>
        <taxon>Pirellulaceae</taxon>
        <taxon>Novipirellula</taxon>
    </lineage>
</organism>
<dbReference type="AlphaFoldDB" id="A0A5C6DZQ0"/>
<proteinExistence type="predicted"/>
<accession>A0A5C6DZQ0</accession>
<comment type="caution">
    <text evidence="1">The sequence shown here is derived from an EMBL/GenBank/DDBJ whole genome shotgun (WGS) entry which is preliminary data.</text>
</comment>